<dbReference type="Proteomes" id="UP000266389">
    <property type="component" value="Unassembled WGS sequence"/>
</dbReference>
<dbReference type="InterPro" id="IPR036318">
    <property type="entry name" value="FAD-bd_PCMH-like_sf"/>
</dbReference>
<dbReference type="GO" id="GO:0071949">
    <property type="term" value="F:FAD binding"/>
    <property type="evidence" value="ECO:0007669"/>
    <property type="project" value="InterPro"/>
</dbReference>
<organism evidence="7 8">
    <name type="scientific">Candidatus Thermochlorobacter aerophilus</name>
    <dbReference type="NCBI Taxonomy" id="1868324"/>
    <lineage>
        <taxon>Bacteria</taxon>
        <taxon>Pseudomonadati</taxon>
        <taxon>Chlorobiota</taxon>
        <taxon>Chlorobiia</taxon>
        <taxon>Chlorobiales</taxon>
        <taxon>Candidatus Thermochlorobacteriaceae</taxon>
        <taxon>Candidatus Thermochlorobacter</taxon>
    </lineage>
</organism>
<evidence type="ECO:0000259" key="6">
    <source>
        <dbReference type="PROSITE" id="PS51387"/>
    </source>
</evidence>
<dbReference type="InterPro" id="IPR051914">
    <property type="entry name" value="FAD-linked_OxidoTrans_Type4"/>
</dbReference>
<dbReference type="FunFam" id="1.10.45.10:FF:000001">
    <property type="entry name" value="D-lactate dehydrogenase mitochondrial"/>
    <property type="match status" value="1"/>
</dbReference>
<dbReference type="InterPro" id="IPR006094">
    <property type="entry name" value="Oxid_FAD_bind_N"/>
</dbReference>
<dbReference type="AlphaFoldDB" id="A0A395LZ65"/>
<reference evidence="7 8" key="1">
    <citation type="journal article" date="2011" name="ISME J.">
        <title>Community ecology of hot spring cyanobacterial mats: predominant populations and their functional potential.</title>
        <authorList>
            <person name="Klatt C.G."/>
            <person name="Wood J.M."/>
            <person name="Rusch D.B."/>
            <person name="Bateson M.M."/>
            <person name="Hamamura N."/>
            <person name="Heidelberg J.F."/>
            <person name="Grossman A.R."/>
            <person name="Bhaya D."/>
            <person name="Cohan F.M."/>
            <person name="Kuhl M."/>
            <person name="Bryant D.A."/>
            <person name="Ward D.M."/>
        </authorList>
    </citation>
    <scope>NUCLEOTIDE SEQUENCE [LARGE SCALE GENOMIC DNA]</scope>
    <source>
        <strain evidence="7">OS</strain>
    </source>
</reference>
<dbReference type="EMBL" id="PHFL01000058">
    <property type="protein sequence ID" value="RFM23820.1"/>
    <property type="molecule type" value="Genomic_DNA"/>
</dbReference>
<dbReference type="InterPro" id="IPR016166">
    <property type="entry name" value="FAD-bd_PCMH"/>
</dbReference>
<evidence type="ECO:0000256" key="5">
    <source>
        <dbReference type="ARBA" id="ARBA00023002"/>
    </source>
</evidence>
<comment type="cofactor">
    <cofactor evidence="1">
        <name>FAD</name>
        <dbReference type="ChEBI" id="CHEBI:57692"/>
    </cofactor>
</comment>
<sequence length="438" mass="47352">MLRQKPDAVVIPRSAEIISKIMMLANDAGFAVVPRGSGSGLSGGSVPVENSIVLLFPPMNRIIEINEADFTATVEAGVITAHLQKAVEAKGLFYPPDPGSATISTIGGNIAENAGGLRGLKYGVTKNYVLTLETVLPSGEIVTLGTRSIKDVQGLNLKDIFIGSEGTLGIFTKATLRLLPKPEMSKVILVHLQSLAKVGEFVTEVARARIVPAMFEFLDQTTIQAVEEYTHLGLPTDIAALVLIELDGHRAVVEDDAATIFRIAQQLGASFVKAAESDDEAMKLKLARKSAFSALARLRPTTILEDASVPRSALPDMLELTQQFAKAHDVLVGNFGHLGDGNLHPTCLISERNADEVRRSERFFEQVFNAAIDFGGTITGEHGTGLAKKKFLERAAGHAQVEVMRRFKAALDPNNVLNPNKIFDSNIFFRTKCERRIA</sequence>
<dbReference type="Gene3D" id="1.10.45.10">
    <property type="entry name" value="Vanillyl-alcohol Oxidase, Chain A, domain 4"/>
    <property type="match status" value="1"/>
</dbReference>
<proteinExistence type="inferred from homology"/>
<gene>
    <name evidence="7" type="ORF">D0433_09195</name>
</gene>
<dbReference type="PANTHER" id="PTHR42934:SF2">
    <property type="entry name" value="GLYCOLATE OXIDASE SUBUNIT GLCD"/>
    <property type="match status" value="1"/>
</dbReference>
<dbReference type="Pfam" id="PF02913">
    <property type="entry name" value="FAD-oxidase_C"/>
    <property type="match status" value="1"/>
</dbReference>
<keyword evidence="5" id="KW-0560">Oxidoreductase</keyword>
<dbReference type="FunFam" id="3.30.70.2740:FF:000001">
    <property type="entry name" value="D-lactate dehydrogenase mitochondrial"/>
    <property type="match status" value="1"/>
</dbReference>
<dbReference type="Gene3D" id="3.30.70.2740">
    <property type="match status" value="1"/>
</dbReference>
<accession>A0A395LZ65</accession>
<keyword evidence="3" id="KW-0285">Flavoprotein</keyword>
<evidence type="ECO:0000313" key="8">
    <source>
        <dbReference type="Proteomes" id="UP000266389"/>
    </source>
</evidence>
<evidence type="ECO:0000256" key="3">
    <source>
        <dbReference type="ARBA" id="ARBA00022630"/>
    </source>
</evidence>
<dbReference type="Gene3D" id="3.30.465.10">
    <property type="match status" value="1"/>
</dbReference>
<evidence type="ECO:0000256" key="2">
    <source>
        <dbReference type="ARBA" id="ARBA00008000"/>
    </source>
</evidence>
<feature type="domain" description="FAD-binding PCMH-type" evidence="6">
    <location>
        <begin position="2"/>
        <end position="181"/>
    </location>
</feature>
<name>A0A395LZ65_9BACT</name>
<comment type="caution">
    <text evidence="7">The sequence shown here is derived from an EMBL/GenBank/DDBJ whole genome shotgun (WGS) entry which is preliminary data.</text>
</comment>
<dbReference type="SUPFAM" id="SSF56176">
    <property type="entry name" value="FAD-binding/transporter-associated domain-like"/>
    <property type="match status" value="1"/>
</dbReference>
<dbReference type="Pfam" id="PF01565">
    <property type="entry name" value="FAD_binding_4"/>
    <property type="match status" value="1"/>
</dbReference>
<evidence type="ECO:0000256" key="1">
    <source>
        <dbReference type="ARBA" id="ARBA00001974"/>
    </source>
</evidence>
<comment type="similarity">
    <text evidence="2">Belongs to the FAD-binding oxidoreductase/transferase type 4 family.</text>
</comment>
<dbReference type="InterPro" id="IPR016169">
    <property type="entry name" value="FAD-bd_PCMH_sub2"/>
</dbReference>
<dbReference type="InterPro" id="IPR016164">
    <property type="entry name" value="FAD-linked_Oxase-like_C"/>
</dbReference>
<dbReference type="InterPro" id="IPR016171">
    <property type="entry name" value="Vanillyl_alc_oxidase_C-sub2"/>
</dbReference>
<evidence type="ECO:0000256" key="4">
    <source>
        <dbReference type="ARBA" id="ARBA00022827"/>
    </source>
</evidence>
<evidence type="ECO:0000313" key="7">
    <source>
        <dbReference type="EMBL" id="RFM23820.1"/>
    </source>
</evidence>
<dbReference type="InterPro" id="IPR004113">
    <property type="entry name" value="FAD-bd_oxidored_4_C"/>
</dbReference>
<dbReference type="PROSITE" id="PS51387">
    <property type="entry name" value="FAD_PCMH"/>
    <property type="match status" value="1"/>
</dbReference>
<dbReference type="GO" id="GO:0016491">
    <property type="term" value="F:oxidoreductase activity"/>
    <property type="evidence" value="ECO:0007669"/>
    <property type="project" value="UniProtKB-KW"/>
</dbReference>
<dbReference type="SUPFAM" id="SSF55103">
    <property type="entry name" value="FAD-linked oxidases, C-terminal domain"/>
    <property type="match status" value="1"/>
</dbReference>
<dbReference type="PANTHER" id="PTHR42934">
    <property type="entry name" value="GLYCOLATE OXIDASE SUBUNIT GLCD"/>
    <property type="match status" value="1"/>
</dbReference>
<keyword evidence="4" id="KW-0274">FAD</keyword>
<protein>
    <submittedName>
        <fullName evidence="7">FAD-binding protein</fullName>
    </submittedName>
</protein>